<dbReference type="GO" id="GO:0016020">
    <property type="term" value="C:membrane"/>
    <property type="evidence" value="ECO:0007669"/>
    <property type="project" value="UniProtKB-SubCell"/>
</dbReference>
<dbReference type="KEGG" id="mng:MNEG_13004"/>
<dbReference type="STRING" id="145388.A0A0D2KGJ4"/>
<reference evidence="6 7" key="1">
    <citation type="journal article" date="2013" name="BMC Genomics">
        <title>Reconstruction of the lipid metabolism for the microalga Monoraphidium neglectum from its genome sequence reveals characteristics suitable for biofuel production.</title>
        <authorList>
            <person name="Bogen C."/>
            <person name="Al-Dilaimi A."/>
            <person name="Albersmeier A."/>
            <person name="Wichmann J."/>
            <person name="Grundmann M."/>
            <person name="Rupp O."/>
            <person name="Lauersen K.J."/>
            <person name="Blifernez-Klassen O."/>
            <person name="Kalinowski J."/>
            <person name="Goesmann A."/>
            <person name="Mussgnug J.H."/>
            <person name="Kruse O."/>
        </authorList>
    </citation>
    <scope>NUCLEOTIDE SEQUENCE [LARGE SCALE GENOMIC DNA]</scope>
    <source>
        <strain evidence="6 7">SAG 48.87</strain>
    </source>
</reference>
<proteinExistence type="predicted"/>
<evidence type="ECO:0000256" key="5">
    <source>
        <dbReference type="SAM" id="Phobius"/>
    </source>
</evidence>
<feature type="transmembrane region" description="Helical" evidence="5">
    <location>
        <begin position="87"/>
        <end position="108"/>
    </location>
</feature>
<evidence type="ECO:0000256" key="1">
    <source>
        <dbReference type="ARBA" id="ARBA00004141"/>
    </source>
</evidence>
<dbReference type="InterPro" id="IPR004776">
    <property type="entry name" value="Mem_transp_PIN-like"/>
</dbReference>
<dbReference type="OrthoDB" id="191139at2759"/>
<comment type="subcellular location">
    <subcellularLocation>
        <location evidence="1">Membrane</location>
        <topology evidence="1">Multi-pass membrane protein</topology>
    </subcellularLocation>
</comment>
<feature type="transmembrane region" description="Helical" evidence="5">
    <location>
        <begin position="56"/>
        <end position="75"/>
    </location>
</feature>
<evidence type="ECO:0000313" key="7">
    <source>
        <dbReference type="Proteomes" id="UP000054498"/>
    </source>
</evidence>
<evidence type="ECO:0000256" key="4">
    <source>
        <dbReference type="ARBA" id="ARBA00023136"/>
    </source>
</evidence>
<feature type="transmembrane region" description="Helical" evidence="5">
    <location>
        <begin position="22"/>
        <end position="44"/>
    </location>
</feature>
<dbReference type="EMBL" id="KK103784">
    <property type="protein sequence ID" value="KIY94958.1"/>
    <property type="molecule type" value="Genomic_DNA"/>
</dbReference>
<name>A0A0D2KGJ4_9CHLO</name>
<dbReference type="RefSeq" id="XP_013893978.1">
    <property type="nucleotide sequence ID" value="XM_014038524.1"/>
</dbReference>
<sequence>MVPDPAAAATLAAADAVPFSRLVWWSTIPVIKVFIMGLCGAALARQGVLDSDGRRILSRLTFVLFTPCLTFDKLAPVLSADNLLKWMPLPINVALSVAVGLALGAALAPAAPPWFRRHVVAATGLGNVGNLPLVLVAALVHEAGGSLGQDATVERGVAYVALGIVVANFSHL</sequence>
<dbReference type="AlphaFoldDB" id="A0A0D2KGJ4"/>
<dbReference type="PANTHER" id="PTHR31419">
    <property type="entry name" value="PROTEIN PIN-LIKES 2"/>
    <property type="match status" value="1"/>
</dbReference>
<keyword evidence="3 5" id="KW-1133">Transmembrane helix</keyword>
<evidence type="ECO:0008006" key="8">
    <source>
        <dbReference type="Google" id="ProtNLM"/>
    </source>
</evidence>
<evidence type="ECO:0000256" key="2">
    <source>
        <dbReference type="ARBA" id="ARBA00022692"/>
    </source>
</evidence>
<evidence type="ECO:0000256" key="3">
    <source>
        <dbReference type="ARBA" id="ARBA00022989"/>
    </source>
</evidence>
<dbReference type="Proteomes" id="UP000054498">
    <property type="component" value="Unassembled WGS sequence"/>
</dbReference>
<dbReference type="Pfam" id="PF03547">
    <property type="entry name" value="Mem_trans"/>
    <property type="match status" value="1"/>
</dbReference>
<gene>
    <name evidence="6" type="ORF">MNEG_13004</name>
</gene>
<organism evidence="6 7">
    <name type="scientific">Monoraphidium neglectum</name>
    <dbReference type="NCBI Taxonomy" id="145388"/>
    <lineage>
        <taxon>Eukaryota</taxon>
        <taxon>Viridiplantae</taxon>
        <taxon>Chlorophyta</taxon>
        <taxon>core chlorophytes</taxon>
        <taxon>Chlorophyceae</taxon>
        <taxon>CS clade</taxon>
        <taxon>Sphaeropleales</taxon>
        <taxon>Selenastraceae</taxon>
        <taxon>Monoraphidium</taxon>
    </lineage>
</organism>
<evidence type="ECO:0000313" key="6">
    <source>
        <dbReference type="EMBL" id="KIY94958.1"/>
    </source>
</evidence>
<dbReference type="GeneID" id="25730423"/>
<dbReference type="GO" id="GO:0080162">
    <property type="term" value="P:endoplasmic reticulum to cytosol auxin transport"/>
    <property type="evidence" value="ECO:0007669"/>
    <property type="project" value="InterPro"/>
</dbReference>
<accession>A0A0D2KGJ4</accession>
<keyword evidence="2 5" id="KW-0812">Transmembrane</keyword>
<dbReference type="PANTHER" id="PTHR31419:SF1">
    <property type="entry name" value="PROTEIN PIN-LIKES 6"/>
    <property type="match status" value="1"/>
</dbReference>
<dbReference type="InterPro" id="IPR039305">
    <property type="entry name" value="PILS2/6"/>
</dbReference>
<protein>
    <recommendedName>
        <fullName evidence="8">Auxin efflux carrier family protein</fullName>
    </recommendedName>
</protein>
<keyword evidence="7" id="KW-1185">Reference proteome</keyword>
<keyword evidence="4 5" id="KW-0472">Membrane</keyword>